<comment type="subunit">
    <text evidence="4">The accessory proteins ExbB and ExbD seem to form a complex with TonB.</text>
</comment>
<keyword evidence="7" id="KW-0997">Cell inner membrane</keyword>
<dbReference type="EMBL" id="CP034464">
    <property type="protein sequence ID" value="AZP13152.1"/>
    <property type="molecule type" value="Genomic_DNA"/>
</dbReference>
<dbReference type="OrthoDB" id="9798629at2"/>
<reference evidence="14 15" key="1">
    <citation type="journal article" date="2011" name="Int. J. Syst. Evol. Microbiol.">
        <title>Description of Undibacterium oligocarboniphilum sp. nov., isolated from purified water, and Undibacterium pigrum strain CCUG 49012 as the type strain of Undibacterium parvum sp. nov., and emended descriptions of the genus Undibacterium and the species Undibacterium pigrum.</title>
        <authorList>
            <person name="Eder W."/>
            <person name="Wanner G."/>
            <person name="Ludwig W."/>
            <person name="Busse H.J."/>
            <person name="Ziemke-Kageler F."/>
            <person name="Lang E."/>
        </authorList>
    </citation>
    <scope>NUCLEOTIDE SEQUENCE [LARGE SCALE GENOMIC DNA]</scope>
    <source>
        <strain evidence="14 15">DSM 23061</strain>
    </source>
</reference>
<keyword evidence="8 12" id="KW-0812">Transmembrane</keyword>
<evidence type="ECO:0000313" key="14">
    <source>
        <dbReference type="EMBL" id="AZP13152.1"/>
    </source>
</evidence>
<keyword evidence="6" id="KW-1003">Cell membrane</keyword>
<dbReference type="Gene3D" id="3.30.420.270">
    <property type="match status" value="1"/>
</dbReference>
<keyword evidence="11 13" id="KW-0472">Membrane</keyword>
<evidence type="ECO:0000256" key="5">
    <source>
        <dbReference type="ARBA" id="ARBA00022448"/>
    </source>
</evidence>
<gene>
    <name evidence="14" type="ORF">EJN92_14780</name>
</gene>
<dbReference type="PANTHER" id="PTHR30558">
    <property type="entry name" value="EXBD MEMBRANE COMPONENT OF PMF-DRIVEN MACROMOLECULE IMPORT SYSTEM"/>
    <property type="match status" value="1"/>
</dbReference>
<sequence length="151" mass="16271">MAFGKFNSSSERSPLPSMSEINVTPMVDVMLVLLVIFILAAPLLMHSIPVDLPKVQAKATGQAADSTTLSIDDKGNLHWNAEVIKMSELDAKLSALSKRMPQAQLLLRADQTTQYALIAQVMAAAQTQGISKIGFITESNISPNSAKSFLK</sequence>
<dbReference type="RefSeq" id="WP_126128528.1">
    <property type="nucleotide sequence ID" value="NZ_CP034464.1"/>
</dbReference>
<dbReference type="InterPro" id="IPR003400">
    <property type="entry name" value="ExbD"/>
</dbReference>
<evidence type="ECO:0000256" key="7">
    <source>
        <dbReference type="ARBA" id="ARBA00022519"/>
    </source>
</evidence>
<dbReference type="AlphaFoldDB" id="A0A3Q9BSQ7"/>
<comment type="function">
    <text evidence="1">Involved in the TonB-dependent energy-dependent transport of various receptor-bound substrates.</text>
</comment>
<evidence type="ECO:0000256" key="6">
    <source>
        <dbReference type="ARBA" id="ARBA00022475"/>
    </source>
</evidence>
<dbReference type="GO" id="GO:0005886">
    <property type="term" value="C:plasma membrane"/>
    <property type="evidence" value="ECO:0007669"/>
    <property type="project" value="UniProtKB-SubCell"/>
</dbReference>
<name>A0A3Q9BSQ7_9BURK</name>
<feature type="transmembrane region" description="Helical" evidence="13">
    <location>
        <begin position="23"/>
        <end position="44"/>
    </location>
</feature>
<comment type="subcellular location">
    <subcellularLocation>
        <location evidence="2">Cell inner membrane</location>
        <topology evidence="2">Single-pass type II membrane protein</topology>
    </subcellularLocation>
    <subcellularLocation>
        <location evidence="12">Cell membrane</location>
        <topology evidence="12">Single-pass type II membrane protein</topology>
    </subcellularLocation>
</comment>
<evidence type="ECO:0000256" key="4">
    <source>
        <dbReference type="ARBA" id="ARBA00011471"/>
    </source>
</evidence>
<proteinExistence type="inferred from homology"/>
<keyword evidence="9 12" id="KW-0653">Protein transport</keyword>
<dbReference type="PANTHER" id="PTHR30558:SF12">
    <property type="entry name" value="BIOPOLYMER TRANSPORT PROTEIN EXBD"/>
    <property type="match status" value="1"/>
</dbReference>
<dbReference type="GO" id="GO:0022857">
    <property type="term" value="F:transmembrane transporter activity"/>
    <property type="evidence" value="ECO:0007669"/>
    <property type="project" value="InterPro"/>
</dbReference>
<keyword evidence="15" id="KW-1185">Reference proteome</keyword>
<dbReference type="KEGG" id="upv:EJN92_14780"/>
<keyword evidence="5 12" id="KW-0813">Transport</keyword>
<evidence type="ECO:0000256" key="13">
    <source>
        <dbReference type="SAM" id="Phobius"/>
    </source>
</evidence>
<keyword evidence="10 13" id="KW-1133">Transmembrane helix</keyword>
<evidence type="ECO:0000256" key="1">
    <source>
        <dbReference type="ARBA" id="ARBA00003540"/>
    </source>
</evidence>
<dbReference type="Pfam" id="PF02472">
    <property type="entry name" value="ExbD"/>
    <property type="match status" value="1"/>
</dbReference>
<evidence type="ECO:0000256" key="9">
    <source>
        <dbReference type="ARBA" id="ARBA00022927"/>
    </source>
</evidence>
<dbReference type="GO" id="GO:0015031">
    <property type="term" value="P:protein transport"/>
    <property type="evidence" value="ECO:0007669"/>
    <property type="project" value="UniProtKB-KW"/>
</dbReference>
<evidence type="ECO:0000313" key="15">
    <source>
        <dbReference type="Proteomes" id="UP000275663"/>
    </source>
</evidence>
<protein>
    <submittedName>
        <fullName evidence="14">Biopolymer transporter ExbD</fullName>
    </submittedName>
</protein>
<evidence type="ECO:0000256" key="11">
    <source>
        <dbReference type="ARBA" id="ARBA00023136"/>
    </source>
</evidence>
<evidence type="ECO:0000256" key="2">
    <source>
        <dbReference type="ARBA" id="ARBA00004249"/>
    </source>
</evidence>
<evidence type="ECO:0000256" key="12">
    <source>
        <dbReference type="RuleBase" id="RU003879"/>
    </source>
</evidence>
<evidence type="ECO:0000256" key="10">
    <source>
        <dbReference type="ARBA" id="ARBA00022989"/>
    </source>
</evidence>
<accession>A0A3Q9BSQ7</accession>
<evidence type="ECO:0000256" key="8">
    <source>
        <dbReference type="ARBA" id="ARBA00022692"/>
    </source>
</evidence>
<dbReference type="Proteomes" id="UP000275663">
    <property type="component" value="Chromosome"/>
</dbReference>
<comment type="similarity">
    <text evidence="3 12">Belongs to the ExbD/TolR family.</text>
</comment>
<evidence type="ECO:0000256" key="3">
    <source>
        <dbReference type="ARBA" id="ARBA00005811"/>
    </source>
</evidence>
<organism evidence="14 15">
    <name type="scientific">Undibacterium parvum</name>
    <dbReference type="NCBI Taxonomy" id="401471"/>
    <lineage>
        <taxon>Bacteria</taxon>
        <taxon>Pseudomonadati</taxon>
        <taxon>Pseudomonadota</taxon>
        <taxon>Betaproteobacteria</taxon>
        <taxon>Burkholderiales</taxon>
        <taxon>Oxalobacteraceae</taxon>
        <taxon>Undibacterium</taxon>
    </lineage>
</organism>